<keyword evidence="2" id="KW-1185">Reference proteome</keyword>
<name>A0ACC2VKM5_9TREE</name>
<proteinExistence type="predicted"/>
<dbReference type="EMBL" id="JASBWR010000071">
    <property type="protein sequence ID" value="KAJ9099092.1"/>
    <property type="molecule type" value="Genomic_DNA"/>
</dbReference>
<organism evidence="1 2">
    <name type="scientific">Naganishia cerealis</name>
    <dbReference type="NCBI Taxonomy" id="610337"/>
    <lineage>
        <taxon>Eukaryota</taxon>
        <taxon>Fungi</taxon>
        <taxon>Dikarya</taxon>
        <taxon>Basidiomycota</taxon>
        <taxon>Agaricomycotina</taxon>
        <taxon>Tremellomycetes</taxon>
        <taxon>Filobasidiales</taxon>
        <taxon>Filobasidiaceae</taxon>
        <taxon>Naganishia</taxon>
    </lineage>
</organism>
<dbReference type="Proteomes" id="UP001241377">
    <property type="component" value="Unassembled WGS sequence"/>
</dbReference>
<reference evidence="1" key="1">
    <citation type="submission" date="2023-04" db="EMBL/GenBank/DDBJ databases">
        <title>Draft Genome sequencing of Naganishia species isolated from polar environments using Oxford Nanopore Technology.</title>
        <authorList>
            <person name="Leo P."/>
            <person name="Venkateswaran K."/>
        </authorList>
    </citation>
    <scope>NUCLEOTIDE SEQUENCE</scope>
    <source>
        <strain evidence="1">MNA-CCFEE 5261</strain>
    </source>
</reference>
<accession>A0ACC2VKM5</accession>
<sequence>MFKAGIRRSISPLNTIRGFPVGFRASATPIAARWNSSSTGVSEITDKLPTFDSTSATNGYITDLTSDQLGYLDSIGMAQGWGPTSLVERFLELTHVYTGLPWWGTIIAATVAVRAVMFPLYVKSSINAAKMTKVKPELDQIMKDLREAENPQEQVQAAHKRKALMKQHDIHMSHQMFPLLQLPLAYGFFQALRKMANFPVEGFSSQGYAWFEDLTQVDPYCGLQVIAAGIVVLMVRIGGETGAATMNPMLKKVMTYVPIASIFITKEFSAAVVLYFAINSMASFVQALVLRNKFFRKLAKMPPIVAAKPSESAPTTVTEWWKDFQKSMNLGVEKKMKESNTKLGALHKRKNEASGGFIKKH</sequence>
<evidence type="ECO:0000313" key="1">
    <source>
        <dbReference type="EMBL" id="KAJ9099092.1"/>
    </source>
</evidence>
<protein>
    <submittedName>
        <fullName evidence="1">Uncharacterized protein</fullName>
    </submittedName>
</protein>
<evidence type="ECO:0000313" key="2">
    <source>
        <dbReference type="Proteomes" id="UP001241377"/>
    </source>
</evidence>
<gene>
    <name evidence="1" type="ORF">QFC19_006142</name>
</gene>
<comment type="caution">
    <text evidence="1">The sequence shown here is derived from an EMBL/GenBank/DDBJ whole genome shotgun (WGS) entry which is preliminary data.</text>
</comment>